<dbReference type="GO" id="GO:0046983">
    <property type="term" value="F:protein dimerization activity"/>
    <property type="evidence" value="ECO:0007669"/>
    <property type="project" value="InterPro"/>
</dbReference>
<feature type="region of interest" description="Disordered" evidence="1">
    <location>
        <begin position="769"/>
        <end position="805"/>
    </location>
</feature>
<comment type="caution">
    <text evidence="4">The sequence shown here is derived from an EMBL/GenBank/DDBJ whole genome shotgun (WGS) entry which is preliminary data.</text>
</comment>
<dbReference type="AlphaFoldDB" id="A0A388JTR7"/>
<feature type="domain" description="HAT C-terminal dimerisation" evidence="3">
    <location>
        <begin position="440"/>
        <end position="514"/>
    </location>
</feature>
<dbReference type="Proteomes" id="UP000265515">
    <property type="component" value="Unassembled WGS sequence"/>
</dbReference>
<dbReference type="SUPFAM" id="SSF53098">
    <property type="entry name" value="Ribonuclease H-like"/>
    <property type="match status" value="1"/>
</dbReference>
<keyword evidence="5" id="KW-1185">Reference proteome</keyword>
<dbReference type="InterPro" id="IPR008906">
    <property type="entry name" value="HATC_C_dom"/>
</dbReference>
<dbReference type="PANTHER" id="PTHR32166:SF123">
    <property type="entry name" value="BED-TYPE DOMAIN-CONTAINING PROTEIN"/>
    <property type="match status" value="1"/>
</dbReference>
<dbReference type="InterPro" id="IPR007021">
    <property type="entry name" value="DUF659"/>
</dbReference>
<sequence length="805" mass="91351">MRLCALRTGDIVHTLVAGGAKVQPNDKNTKYLLRNYKGGEAESDVHCGDASHGEEGLEDPQTDEPQPPPVAGRAVAGIANMLADALDEAIDAGGAVESGGGEEGQGSTARTITLRQTTVRRWVDTAAQKKLDIAWAEAMFRAGIAFNFLNMDTTQTLHAVYLEVANARPKVKLPSYNYMRTVMLDIIYLKIQKEVNPMTRCWDSTGCTFITDGSTDRKNRSVMNFLAAGEQGAVLVTTVTMSGRKKNAVALAKLWEQWRALRWSGERLRRRADLVYYTVRSEAWWPHVRKIVDIMHPIFQLLKRMDAEGTPPTNLVEYDDMIQRKLTNVVLTQKEREDVMEKVRDRVQMMRQSVHAAAFILDPRRRNERWLFDQNSAVMQNAMRYFLRQIVGEWNSQEHSDLWAELMEFKKEPARVATEQVCTEPGKAMKKRKDEHMWKQPAVDDVRRLNPATWWAAHGGDVPTFQGIAIKVMGMWSTATPAERNWASMDFVHTKRRNSLSPASLEKLVYIHWNMQLLRARHHKDSGFVDVWGSFFEPIMEPEQNDGSTLETGTQDAAEKEDEEMRQRNMAKASKNRIPQNLLDSETSDSSDLEDMVWKGKCWNESSSEDCTEDEDSDFELGVVPAVPTTTYLGRRTRPQDRELELEPTPVVERVDTDVEFLLHRHDVPDEEEATRAKEMADRDRELVERRVAEEEARRAAIPTRRERERNVAQQEKRGGEALKEMDGDVQPAVEKGEQQQGEPAHAAEEQQAPIAAYTRRLRPCVEQQVGVEGDDRPAGCNWREGEGAAGRAAGRKGHRHAPFP</sequence>
<gene>
    <name evidence="4" type="ORF">CBR_g19232</name>
</gene>
<organism evidence="4 5">
    <name type="scientific">Chara braunii</name>
    <name type="common">Braun's stonewort</name>
    <dbReference type="NCBI Taxonomy" id="69332"/>
    <lineage>
        <taxon>Eukaryota</taxon>
        <taxon>Viridiplantae</taxon>
        <taxon>Streptophyta</taxon>
        <taxon>Charophyceae</taxon>
        <taxon>Charales</taxon>
        <taxon>Characeae</taxon>
        <taxon>Chara</taxon>
    </lineage>
</organism>
<feature type="compositionally biased region" description="Basic residues" evidence="1">
    <location>
        <begin position="794"/>
        <end position="805"/>
    </location>
</feature>
<dbReference type="Pfam" id="PF05699">
    <property type="entry name" value="Dimer_Tnp_hAT"/>
    <property type="match status" value="1"/>
</dbReference>
<dbReference type="PANTHER" id="PTHR32166">
    <property type="entry name" value="OSJNBA0013A04.12 PROTEIN"/>
    <property type="match status" value="1"/>
</dbReference>
<feature type="region of interest" description="Disordered" evidence="1">
    <location>
        <begin position="663"/>
        <end position="755"/>
    </location>
</feature>
<name>A0A388JTR7_CHABU</name>
<feature type="region of interest" description="Disordered" evidence="1">
    <location>
        <begin position="541"/>
        <end position="591"/>
    </location>
</feature>
<evidence type="ECO:0000256" key="1">
    <source>
        <dbReference type="SAM" id="MobiDB-lite"/>
    </source>
</evidence>
<dbReference type="EMBL" id="BFEA01000017">
    <property type="protein sequence ID" value="GBG61157.1"/>
    <property type="molecule type" value="Genomic_DNA"/>
</dbReference>
<evidence type="ECO:0008006" key="6">
    <source>
        <dbReference type="Google" id="ProtNLM"/>
    </source>
</evidence>
<protein>
    <recommendedName>
        <fullName evidence="6">HAT C-terminal dimerisation domain-containing protein</fullName>
    </recommendedName>
</protein>
<proteinExistence type="predicted"/>
<evidence type="ECO:0000259" key="3">
    <source>
        <dbReference type="Pfam" id="PF05699"/>
    </source>
</evidence>
<dbReference type="InterPro" id="IPR012337">
    <property type="entry name" value="RNaseH-like_sf"/>
</dbReference>
<feature type="compositionally biased region" description="Basic and acidic residues" evidence="1">
    <location>
        <begin position="42"/>
        <end position="55"/>
    </location>
</feature>
<reference evidence="4 5" key="1">
    <citation type="journal article" date="2018" name="Cell">
        <title>The Chara Genome: Secondary Complexity and Implications for Plant Terrestrialization.</title>
        <authorList>
            <person name="Nishiyama T."/>
            <person name="Sakayama H."/>
            <person name="Vries J.D."/>
            <person name="Buschmann H."/>
            <person name="Saint-Marcoux D."/>
            <person name="Ullrich K.K."/>
            <person name="Haas F.B."/>
            <person name="Vanderstraeten L."/>
            <person name="Becker D."/>
            <person name="Lang D."/>
            <person name="Vosolsobe S."/>
            <person name="Rombauts S."/>
            <person name="Wilhelmsson P.K.I."/>
            <person name="Janitza P."/>
            <person name="Kern R."/>
            <person name="Heyl A."/>
            <person name="Rumpler F."/>
            <person name="Villalobos L.I.A.C."/>
            <person name="Clay J.M."/>
            <person name="Skokan R."/>
            <person name="Toyoda A."/>
            <person name="Suzuki Y."/>
            <person name="Kagoshima H."/>
            <person name="Schijlen E."/>
            <person name="Tajeshwar N."/>
            <person name="Catarino B."/>
            <person name="Hetherington A.J."/>
            <person name="Saltykova A."/>
            <person name="Bonnot C."/>
            <person name="Breuninger H."/>
            <person name="Symeonidi A."/>
            <person name="Radhakrishnan G.V."/>
            <person name="Van Nieuwerburgh F."/>
            <person name="Deforce D."/>
            <person name="Chang C."/>
            <person name="Karol K.G."/>
            <person name="Hedrich R."/>
            <person name="Ulvskov P."/>
            <person name="Glockner G."/>
            <person name="Delwiche C.F."/>
            <person name="Petrasek J."/>
            <person name="Van de Peer Y."/>
            <person name="Friml J."/>
            <person name="Beilby M."/>
            <person name="Dolan L."/>
            <person name="Kohara Y."/>
            <person name="Sugano S."/>
            <person name="Fujiyama A."/>
            <person name="Delaux P.-M."/>
            <person name="Quint M."/>
            <person name="TheiBen G."/>
            <person name="Hagemann M."/>
            <person name="Harholt J."/>
            <person name="Dunand C."/>
            <person name="Zachgo S."/>
            <person name="Langdale J."/>
            <person name="Maumus F."/>
            <person name="Straeten D.V.D."/>
            <person name="Gould S.B."/>
            <person name="Rensing S.A."/>
        </authorList>
    </citation>
    <scope>NUCLEOTIDE SEQUENCE [LARGE SCALE GENOMIC DNA]</scope>
    <source>
        <strain evidence="4 5">S276</strain>
    </source>
</reference>
<feature type="compositionally biased region" description="Low complexity" evidence="1">
    <location>
        <begin position="739"/>
        <end position="755"/>
    </location>
</feature>
<evidence type="ECO:0000313" key="4">
    <source>
        <dbReference type="EMBL" id="GBG61157.1"/>
    </source>
</evidence>
<evidence type="ECO:0000313" key="5">
    <source>
        <dbReference type="Proteomes" id="UP000265515"/>
    </source>
</evidence>
<feature type="domain" description="DUF659" evidence="2">
    <location>
        <begin position="174"/>
        <end position="256"/>
    </location>
</feature>
<evidence type="ECO:0000259" key="2">
    <source>
        <dbReference type="Pfam" id="PF04937"/>
    </source>
</evidence>
<feature type="compositionally biased region" description="Polar residues" evidence="1">
    <location>
        <begin position="545"/>
        <end position="555"/>
    </location>
</feature>
<accession>A0A388JTR7</accession>
<dbReference type="STRING" id="69332.A0A388JTR7"/>
<feature type="region of interest" description="Disordered" evidence="1">
    <location>
        <begin position="42"/>
        <end position="70"/>
    </location>
</feature>
<feature type="compositionally biased region" description="Basic and acidic residues" evidence="1">
    <location>
        <begin position="663"/>
        <end position="727"/>
    </location>
</feature>
<dbReference type="OrthoDB" id="4951847at2759"/>
<dbReference type="Gramene" id="GBG61157">
    <property type="protein sequence ID" value="GBG61157"/>
    <property type="gene ID" value="CBR_g19232"/>
</dbReference>
<dbReference type="Pfam" id="PF04937">
    <property type="entry name" value="DUF659"/>
    <property type="match status" value="1"/>
</dbReference>